<dbReference type="Pfam" id="PF12697">
    <property type="entry name" value="Abhydrolase_6"/>
    <property type="match status" value="1"/>
</dbReference>
<gene>
    <name evidence="3" type="ORF">HYALB_00007976</name>
</gene>
<dbReference type="Gene3D" id="3.40.50.1820">
    <property type="entry name" value="alpha/beta hydrolase"/>
    <property type="match status" value="1"/>
</dbReference>
<dbReference type="SUPFAM" id="SSF53474">
    <property type="entry name" value="alpha/beta-Hydrolases"/>
    <property type="match status" value="1"/>
</dbReference>
<name>A0A9N9LHG5_9HELO</name>
<feature type="domain" description="AB hydrolase-1" evidence="2">
    <location>
        <begin position="116"/>
        <end position="367"/>
    </location>
</feature>
<feature type="signal peptide" evidence="1">
    <location>
        <begin position="1"/>
        <end position="17"/>
    </location>
</feature>
<protein>
    <recommendedName>
        <fullName evidence="2">AB hydrolase-1 domain-containing protein</fullName>
    </recommendedName>
</protein>
<sequence length="387" mass="41738">MKLTALALSCSFCLTLAFPSPDPSNFAPADPTRFKICQEYNIPLNITAEITVPTAEYTPFQNNLDVAAWLFNLARRDSKTAFVPLAGSKNVTHSYNISGTICSPLTPTNNQTTIILATHGLGFDRRYWDIRKNPANYSFVDSAISSGYSVFFYDRLGTGKSTKVSGYDGAHANIQLAILKQLSILLREGKYTGSLGKPAKLAHLGHSFGSFLSNALISDSPELSDAALLTGLGYDMSGMAPSIEALALRIANRQSKFKALDNEYLGAIDSPAFAQFFLHAGYYDVALLNLAFQLAQPLAAVEYLTLATLQLSSPDFTGPVMVMDGENDFPLCGGNCVGTLGPAQTLYPNATDLQTVLHPNVGHGINYSLNATAAYNVLLDYLHKHGI</sequence>
<comment type="caution">
    <text evidence="3">The sequence shown here is derived from an EMBL/GenBank/DDBJ whole genome shotgun (WGS) entry which is preliminary data.</text>
</comment>
<reference evidence="3" key="1">
    <citation type="submission" date="2021-07" db="EMBL/GenBank/DDBJ databases">
        <authorList>
            <person name="Durling M."/>
        </authorList>
    </citation>
    <scope>NUCLEOTIDE SEQUENCE</scope>
</reference>
<evidence type="ECO:0000259" key="2">
    <source>
        <dbReference type="Pfam" id="PF12697"/>
    </source>
</evidence>
<organism evidence="3 4">
    <name type="scientific">Hymenoscyphus albidus</name>
    <dbReference type="NCBI Taxonomy" id="595503"/>
    <lineage>
        <taxon>Eukaryota</taxon>
        <taxon>Fungi</taxon>
        <taxon>Dikarya</taxon>
        <taxon>Ascomycota</taxon>
        <taxon>Pezizomycotina</taxon>
        <taxon>Leotiomycetes</taxon>
        <taxon>Helotiales</taxon>
        <taxon>Helotiaceae</taxon>
        <taxon>Hymenoscyphus</taxon>
    </lineage>
</organism>
<dbReference type="InterPro" id="IPR000073">
    <property type="entry name" value="AB_hydrolase_1"/>
</dbReference>
<evidence type="ECO:0000256" key="1">
    <source>
        <dbReference type="SAM" id="SignalP"/>
    </source>
</evidence>
<proteinExistence type="predicted"/>
<dbReference type="OrthoDB" id="190201at2759"/>
<dbReference type="EMBL" id="CAJVRM010000130">
    <property type="protein sequence ID" value="CAG8975274.1"/>
    <property type="molecule type" value="Genomic_DNA"/>
</dbReference>
<dbReference type="InterPro" id="IPR029058">
    <property type="entry name" value="AB_hydrolase_fold"/>
</dbReference>
<evidence type="ECO:0000313" key="4">
    <source>
        <dbReference type="Proteomes" id="UP000701801"/>
    </source>
</evidence>
<dbReference type="Proteomes" id="UP000701801">
    <property type="component" value="Unassembled WGS sequence"/>
</dbReference>
<keyword evidence="4" id="KW-1185">Reference proteome</keyword>
<accession>A0A9N9LHG5</accession>
<keyword evidence="1" id="KW-0732">Signal</keyword>
<feature type="chain" id="PRO_5040482640" description="AB hydrolase-1 domain-containing protein" evidence="1">
    <location>
        <begin position="18"/>
        <end position="387"/>
    </location>
</feature>
<dbReference type="AlphaFoldDB" id="A0A9N9LHG5"/>
<evidence type="ECO:0000313" key="3">
    <source>
        <dbReference type="EMBL" id="CAG8975274.1"/>
    </source>
</evidence>